<organism evidence="3 4">
    <name type="scientific">Solanum commersonii</name>
    <name type="common">Commerson's wild potato</name>
    <name type="synonym">Commerson's nightshade</name>
    <dbReference type="NCBI Taxonomy" id="4109"/>
    <lineage>
        <taxon>Eukaryota</taxon>
        <taxon>Viridiplantae</taxon>
        <taxon>Streptophyta</taxon>
        <taxon>Embryophyta</taxon>
        <taxon>Tracheophyta</taxon>
        <taxon>Spermatophyta</taxon>
        <taxon>Magnoliopsida</taxon>
        <taxon>eudicotyledons</taxon>
        <taxon>Gunneridae</taxon>
        <taxon>Pentapetalae</taxon>
        <taxon>asterids</taxon>
        <taxon>lamiids</taxon>
        <taxon>Solanales</taxon>
        <taxon>Solanaceae</taxon>
        <taxon>Solanoideae</taxon>
        <taxon>Solaneae</taxon>
        <taxon>Solanum</taxon>
    </lineage>
</organism>
<feature type="compositionally biased region" description="Basic and acidic residues" evidence="1">
    <location>
        <begin position="197"/>
        <end position="214"/>
    </location>
</feature>
<sequence length="540" mass="59890">MVVLLRLEKKDIRGKPYHGGRVYEFLDVDIDRLSYFKLRDCLKELGYEPGQCVLYVKLPRSTTMLEIKSDNDTILIAECLNHGDILNCFVCHFVADPVLILPLLEYGESGVGEGASQNSRPNASFDAELEPTHEAQENASNPVPANSNTSSHVHSFTAPNTLPPTHQTPTLIHTSTNPTLDPVHHSFDPIPDPVHPSNEKDSDRESLNGEDLMREPYYPSDKAASFETDLDAFSDDEEEVQQKGRIKPRRSQKVNRVVFDASSHKVVWELGLVFESVNEFRSAVTKYVVAEHVAIEMYINEPTRIRPVMNLKMWLESQNISVIPPPVRKMPGRPGKKRKKEQGETSKTGKLSKRGVEMSCNTCHNNGHNKRKCYLGVPASGISFTAGPSSRPLSGPAYPAAAPSSRPPSGPAAAQIEDLFLALLLHQHQHKLLALLLHQYQHKLLAQEQHLMLQLEEERGSVASRTRMVGMGVLHTQSGAIIINSSVVVTGDLGHKPTCGVKWKGKQAMTSSQLEEMGGRKQMETRSKAAHLSQESSNSM</sequence>
<feature type="region of interest" description="Disordered" evidence="1">
    <location>
        <begin position="388"/>
        <end position="411"/>
    </location>
</feature>
<accession>A0A9J6ATQ6</accession>
<dbReference type="EMBL" id="JACXVP010000002">
    <property type="protein sequence ID" value="KAG5627934.1"/>
    <property type="molecule type" value="Genomic_DNA"/>
</dbReference>
<proteinExistence type="predicted"/>
<feature type="region of interest" description="Disordered" evidence="1">
    <location>
        <begin position="506"/>
        <end position="540"/>
    </location>
</feature>
<feature type="domain" description="PB1-like" evidence="2">
    <location>
        <begin position="13"/>
        <end position="80"/>
    </location>
</feature>
<protein>
    <recommendedName>
        <fullName evidence="2">PB1-like domain-containing protein</fullName>
    </recommendedName>
</protein>
<gene>
    <name evidence="3" type="ORF">H5410_013152</name>
</gene>
<evidence type="ECO:0000313" key="3">
    <source>
        <dbReference type="EMBL" id="KAG5627934.1"/>
    </source>
</evidence>
<dbReference type="AlphaFoldDB" id="A0A9J6ATQ6"/>
<evidence type="ECO:0000256" key="1">
    <source>
        <dbReference type="SAM" id="MobiDB-lite"/>
    </source>
</evidence>
<feature type="compositionally biased region" description="Polar residues" evidence="1">
    <location>
        <begin position="137"/>
        <end position="179"/>
    </location>
</feature>
<reference evidence="3 4" key="1">
    <citation type="submission" date="2020-09" db="EMBL/GenBank/DDBJ databases">
        <title>De no assembly of potato wild relative species, Solanum commersonii.</title>
        <authorList>
            <person name="Cho K."/>
        </authorList>
    </citation>
    <scope>NUCLEOTIDE SEQUENCE [LARGE SCALE GENOMIC DNA]</scope>
    <source>
        <strain evidence="3">LZ3.2</strain>
        <tissue evidence="3">Leaf</tissue>
    </source>
</reference>
<dbReference type="Proteomes" id="UP000824120">
    <property type="component" value="Chromosome 2"/>
</dbReference>
<feature type="compositionally biased region" description="Low complexity" evidence="1">
    <location>
        <begin position="392"/>
        <end position="404"/>
    </location>
</feature>
<feature type="region of interest" description="Disordered" evidence="1">
    <location>
        <begin position="130"/>
        <end position="221"/>
    </location>
</feature>
<feature type="compositionally biased region" description="Basic and acidic residues" evidence="1">
    <location>
        <begin position="517"/>
        <end position="527"/>
    </location>
</feature>
<evidence type="ECO:0000259" key="2">
    <source>
        <dbReference type="Pfam" id="PF26130"/>
    </source>
</evidence>
<comment type="caution">
    <text evidence="3">The sequence shown here is derived from an EMBL/GenBank/DDBJ whole genome shotgun (WGS) entry which is preliminary data.</text>
</comment>
<dbReference type="InterPro" id="IPR058594">
    <property type="entry name" value="PB1-like_dom_pln"/>
</dbReference>
<name>A0A9J6ATQ6_SOLCO</name>
<keyword evidence="4" id="KW-1185">Reference proteome</keyword>
<dbReference type="OrthoDB" id="1305343at2759"/>
<evidence type="ECO:0000313" key="4">
    <source>
        <dbReference type="Proteomes" id="UP000824120"/>
    </source>
</evidence>
<feature type="compositionally biased region" description="Basic residues" evidence="1">
    <location>
        <begin position="330"/>
        <end position="340"/>
    </location>
</feature>
<feature type="region of interest" description="Disordered" evidence="1">
    <location>
        <begin position="325"/>
        <end position="353"/>
    </location>
</feature>
<dbReference type="Pfam" id="PF26130">
    <property type="entry name" value="PB1-like"/>
    <property type="match status" value="1"/>
</dbReference>